<dbReference type="AlphaFoldDB" id="A0A9X9LFM6"/>
<name>A0A9X9LFM6_GULGU</name>
<feature type="region of interest" description="Disordered" evidence="1">
    <location>
        <begin position="56"/>
        <end position="87"/>
    </location>
</feature>
<comment type="caution">
    <text evidence="2">The sequence shown here is derived from an EMBL/GenBank/DDBJ whole genome shotgun (WGS) entry which is preliminary data.</text>
</comment>
<feature type="compositionally biased region" description="Basic and acidic residues" evidence="1">
    <location>
        <begin position="30"/>
        <end position="43"/>
    </location>
</feature>
<evidence type="ECO:0000313" key="3">
    <source>
        <dbReference type="Proteomes" id="UP000269945"/>
    </source>
</evidence>
<dbReference type="EMBL" id="CYRY02002336">
    <property type="protein sequence ID" value="VCW67017.1"/>
    <property type="molecule type" value="Genomic_DNA"/>
</dbReference>
<sequence>MGFHQEGDSIPGQGEGFGIESGRGTGHRGRPWEWKATDGRRKLDSSEHLLCATSRQNGIGSSKIIREKHGFESENFQAGRETRNHMV</sequence>
<feature type="region of interest" description="Disordered" evidence="1">
    <location>
        <begin position="1"/>
        <end position="43"/>
    </location>
</feature>
<reference evidence="2 3" key="1">
    <citation type="submission" date="2018-10" db="EMBL/GenBank/DDBJ databases">
        <authorList>
            <person name="Ekblom R."/>
            <person name="Jareborg N."/>
        </authorList>
    </citation>
    <scope>NUCLEOTIDE SEQUENCE [LARGE SCALE GENOMIC DNA]</scope>
    <source>
        <tissue evidence="2">Muscle</tissue>
    </source>
</reference>
<evidence type="ECO:0000313" key="2">
    <source>
        <dbReference type="EMBL" id="VCW67017.1"/>
    </source>
</evidence>
<feature type="compositionally biased region" description="Gly residues" evidence="1">
    <location>
        <begin position="13"/>
        <end position="24"/>
    </location>
</feature>
<protein>
    <submittedName>
        <fullName evidence="2">Uncharacterized protein</fullName>
    </submittedName>
</protein>
<dbReference type="Proteomes" id="UP000269945">
    <property type="component" value="Unassembled WGS sequence"/>
</dbReference>
<proteinExistence type="predicted"/>
<keyword evidence="3" id="KW-1185">Reference proteome</keyword>
<organism evidence="2 3">
    <name type="scientific">Gulo gulo</name>
    <name type="common">Wolverine</name>
    <name type="synonym">Gluton</name>
    <dbReference type="NCBI Taxonomy" id="48420"/>
    <lineage>
        <taxon>Eukaryota</taxon>
        <taxon>Metazoa</taxon>
        <taxon>Chordata</taxon>
        <taxon>Craniata</taxon>
        <taxon>Vertebrata</taxon>
        <taxon>Euteleostomi</taxon>
        <taxon>Mammalia</taxon>
        <taxon>Eutheria</taxon>
        <taxon>Laurasiatheria</taxon>
        <taxon>Carnivora</taxon>
        <taxon>Caniformia</taxon>
        <taxon>Musteloidea</taxon>
        <taxon>Mustelidae</taxon>
        <taxon>Guloninae</taxon>
        <taxon>Gulo</taxon>
    </lineage>
</organism>
<accession>A0A9X9LFM6</accession>
<evidence type="ECO:0000256" key="1">
    <source>
        <dbReference type="SAM" id="MobiDB-lite"/>
    </source>
</evidence>
<gene>
    <name evidence="2" type="ORF">BN2614_LOCUS1</name>
</gene>